<comment type="similarity">
    <text evidence="1">Belongs to the bacterial solute-binding protein ModA family.</text>
</comment>
<dbReference type="EMBL" id="CP076676">
    <property type="protein sequence ID" value="UYO37510.1"/>
    <property type="molecule type" value="Genomic_DNA"/>
</dbReference>
<evidence type="ECO:0000256" key="3">
    <source>
        <dbReference type="ARBA" id="ARBA00022729"/>
    </source>
</evidence>
<feature type="chain" id="PRO_5043544961" evidence="4">
    <location>
        <begin position="24"/>
        <end position="241"/>
    </location>
</feature>
<accession>A0AAX3DSC6</accession>
<dbReference type="GO" id="GO:0030973">
    <property type="term" value="F:molybdate ion binding"/>
    <property type="evidence" value="ECO:0007669"/>
    <property type="project" value="TreeGrafter"/>
</dbReference>
<evidence type="ECO:0000313" key="6">
    <source>
        <dbReference type="Proteomes" id="UP001163166"/>
    </source>
</evidence>
<dbReference type="GO" id="GO:0046872">
    <property type="term" value="F:metal ion binding"/>
    <property type="evidence" value="ECO:0007669"/>
    <property type="project" value="UniProtKB-KW"/>
</dbReference>
<dbReference type="PANTHER" id="PTHR30632">
    <property type="entry name" value="MOLYBDATE-BINDING PERIPLASMIC PROTEIN"/>
    <property type="match status" value="1"/>
</dbReference>
<protein>
    <submittedName>
        <fullName evidence="5">Molybdate ABC transporter substrate-binding protein</fullName>
    </submittedName>
</protein>
<dbReference type="SUPFAM" id="SSF53850">
    <property type="entry name" value="Periplasmic binding protein-like II"/>
    <property type="match status" value="1"/>
</dbReference>
<dbReference type="PANTHER" id="PTHR30632:SF14">
    <property type="entry name" value="TUNGSTATE_MOLYBDATE_CHROMATE-BINDING PROTEIN MODA"/>
    <property type="match status" value="1"/>
</dbReference>
<dbReference type="AlphaFoldDB" id="A0AAX3DSC6"/>
<evidence type="ECO:0000256" key="1">
    <source>
        <dbReference type="ARBA" id="ARBA00009175"/>
    </source>
</evidence>
<evidence type="ECO:0000313" key="5">
    <source>
        <dbReference type="EMBL" id="UYO37510.1"/>
    </source>
</evidence>
<dbReference type="GO" id="GO:0015689">
    <property type="term" value="P:molybdate ion transport"/>
    <property type="evidence" value="ECO:0007669"/>
    <property type="project" value="InterPro"/>
</dbReference>
<feature type="signal peptide" evidence="4">
    <location>
        <begin position="1"/>
        <end position="23"/>
    </location>
</feature>
<keyword evidence="3 4" id="KW-0732">Signal</keyword>
<dbReference type="Proteomes" id="UP001163166">
    <property type="component" value="Chromosome"/>
</dbReference>
<proteinExistence type="inferred from homology"/>
<evidence type="ECO:0000256" key="4">
    <source>
        <dbReference type="SAM" id="SignalP"/>
    </source>
</evidence>
<organism evidence="5 6">
    <name type="scientific">Rhodopseudomonas palustris</name>
    <dbReference type="NCBI Taxonomy" id="1076"/>
    <lineage>
        <taxon>Bacteria</taxon>
        <taxon>Pseudomonadati</taxon>
        <taxon>Pseudomonadota</taxon>
        <taxon>Alphaproteobacteria</taxon>
        <taxon>Hyphomicrobiales</taxon>
        <taxon>Nitrobacteraceae</taxon>
        <taxon>Rhodopseudomonas</taxon>
    </lineage>
</organism>
<reference evidence="5" key="1">
    <citation type="journal article" date="2022" name="Biol. Control">
        <title>In silico genomic analysis of Rhodopseudomonas palustris strains revealed potential biocontrol agents and crop yield enhancers.</title>
        <authorList>
            <person name="Surachat K."/>
            <person name="Kantachote D."/>
            <person name="Deachamag P."/>
            <person name="Wonglapsuwan M."/>
        </authorList>
    </citation>
    <scope>NUCLEOTIDE SEQUENCE</scope>
    <source>
        <strain evidence="5">TLS06</strain>
    </source>
</reference>
<name>A0AAX3DSC6_RHOPL</name>
<dbReference type="Pfam" id="PF13531">
    <property type="entry name" value="SBP_bac_11"/>
    <property type="match status" value="1"/>
</dbReference>
<dbReference type="Gene3D" id="3.40.190.10">
    <property type="entry name" value="Periplasmic binding protein-like II"/>
    <property type="match status" value="2"/>
</dbReference>
<dbReference type="NCBIfam" id="TIGR01256">
    <property type="entry name" value="modA"/>
    <property type="match status" value="1"/>
</dbReference>
<gene>
    <name evidence="5" type="primary">modA</name>
    <name evidence="5" type="ORF">KQX62_12145</name>
</gene>
<sequence length="241" mass="25157">MVWSIRSAVMAVALVSFAAPAFADETTLAAGAGYRRPIAELAAAYEKQSGDKLLQVYGHMGQVLAQARESTQIALVCGDNAVLEKAKDLGFARIAPLGLGRLVIAYRKGLTLAKPEDLAAPEFKRIGIPDQASAVYGKAGRQFLERSGLAATIDARLVPVATVPQVTSYVASGEVDAGFINATDAIGAAGNIGGYVAVDSKLYDPAEIVCGVRAPAAKAAEGFVQFLGTEQARTILQRYGL</sequence>
<evidence type="ECO:0000256" key="2">
    <source>
        <dbReference type="ARBA" id="ARBA00022723"/>
    </source>
</evidence>
<dbReference type="InterPro" id="IPR050682">
    <property type="entry name" value="ModA/WtpA"/>
</dbReference>
<keyword evidence="2" id="KW-0479">Metal-binding</keyword>
<dbReference type="InterPro" id="IPR005950">
    <property type="entry name" value="ModA"/>
</dbReference>